<dbReference type="EMBL" id="BMXL01000001">
    <property type="protein sequence ID" value="GHD15454.1"/>
    <property type="molecule type" value="Genomic_DNA"/>
</dbReference>
<keyword evidence="1" id="KW-0472">Membrane</keyword>
<dbReference type="InterPro" id="IPR021215">
    <property type="entry name" value="DUF2752"/>
</dbReference>
<evidence type="ECO:0000313" key="2">
    <source>
        <dbReference type="EMBL" id="GHD15454.1"/>
    </source>
</evidence>
<evidence type="ECO:0000256" key="1">
    <source>
        <dbReference type="SAM" id="Phobius"/>
    </source>
</evidence>
<organism evidence="2 3">
    <name type="scientific">Nocardiopsis kunsanensis</name>
    <dbReference type="NCBI Taxonomy" id="141693"/>
    <lineage>
        <taxon>Bacteria</taxon>
        <taxon>Bacillati</taxon>
        <taxon>Actinomycetota</taxon>
        <taxon>Actinomycetes</taxon>
        <taxon>Streptosporangiales</taxon>
        <taxon>Nocardiopsidaceae</taxon>
        <taxon>Nocardiopsis</taxon>
    </lineage>
</organism>
<keyword evidence="1" id="KW-0812">Transmembrane</keyword>
<gene>
    <name evidence="2" type="ORF">GCM10007147_02780</name>
</gene>
<evidence type="ECO:0000313" key="3">
    <source>
        <dbReference type="Proteomes" id="UP000654947"/>
    </source>
</evidence>
<sequence>MAALAGALILHLFDPSQEGNPYPTCPFLFLTGLQCPGCGTTRALALITHGDLLGAAGMNPLTVLLLPFLLLVHVRWLIGTLRPGRALRPEPDVPVRVMVTILVGIVVFWVLRNLPWFSFLAAGTPLLPS</sequence>
<keyword evidence="1" id="KW-1133">Transmembrane helix</keyword>
<feature type="transmembrane region" description="Helical" evidence="1">
    <location>
        <begin position="61"/>
        <end position="81"/>
    </location>
</feature>
<feature type="transmembrane region" description="Helical" evidence="1">
    <location>
        <begin position="93"/>
        <end position="111"/>
    </location>
</feature>
<name>A0A919CED4_9ACTN</name>
<dbReference type="Pfam" id="PF10825">
    <property type="entry name" value="DUF2752"/>
    <property type="match status" value="1"/>
</dbReference>
<keyword evidence="3" id="KW-1185">Reference proteome</keyword>
<proteinExistence type="predicted"/>
<dbReference type="AlphaFoldDB" id="A0A919CED4"/>
<dbReference type="Proteomes" id="UP000654947">
    <property type="component" value="Unassembled WGS sequence"/>
</dbReference>
<comment type="caution">
    <text evidence="2">The sequence shown here is derived from an EMBL/GenBank/DDBJ whole genome shotgun (WGS) entry which is preliminary data.</text>
</comment>
<reference evidence="2 3" key="1">
    <citation type="journal article" date="2014" name="Int. J. Syst. Evol. Microbiol.">
        <title>Complete genome sequence of Corynebacterium casei LMG S-19264T (=DSM 44701T), isolated from a smear-ripened cheese.</title>
        <authorList>
            <consortium name="US DOE Joint Genome Institute (JGI-PGF)"/>
            <person name="Walter F."/>
            <person name="Albersmeier A."/>
            <person name="Kalinowski J."/>
            <person name="Ruckert C."/>
        </authorList>
    </citation>
    <scope>NUCLEOTIDE SEQUENCE [LARGE SCALE GENOMIC DNA]</scope>
    <source>
        <strain evidence="2 3">KCTC 19473</strain>
    </source>
</reference>
<accession>A0A919CED4</accession>
<protein>
    <submittedName>
        <fullName evidence="2">Membrane protein</fullName>
    </submittedName>
</protein>